<dbReference type="PANTHER" id="PTHR46323:SF2">
    <property type="entry name" value="BETA-GALACTOSIDASE"/>
    <property type="match status" value="1"/>
</dbReference>
<dbReference type="InterPro" id="IPR004199">
    <property type="entry name" value="B-gal_small/dom_5"/>
</dbReference>
<dbReference type="Pfam" id="PF02836">
    <property type="entry name" value="Glyco_hydro_2_C"/>
    <property type="match status" value="2"/>
</dbReference>
<dbReference type="SUPFAM" id="SSF49785">
    <property type="entry name" value="Galactose-binding domain-like"/>
    <property type="match status" value="1"/>
</dbReference>
<evidence type="ECO:0000256" key="2">
    <source>
        <dbReference type="ARBA" id="ARBA00007401"/>
    </source>
</evidence>
<evidence type="ECO:0000256" key="5">
    <source>
        <dbReference type="ARBA" id="ARBA00022729"/>
    </source>
</evidence>
<dbReference type="Gene3D" id="2.70.98.10">
    <property type="match status" value="1"/>
</dbReference>
<keyword evidence="7" id="KW-1015">Disulfide bond</keyword>
<dbReference type="InterPro" id="IPR032312">
    <property type="entry name" value="LacZ_4"/>
</dbReference>
<dbReference type="GO" id="GO:0030246">
    <property type="term" value="F:carbohydrate binding"/>
    <property type="evidence" value="ECO:0007669"/>
    <property type="project" value="InterPro"/>
</dbReference>
<evidence type="ECO:0000256" key="1">
    <source>
        <dbReference type="ARBA" id="ARBA00001412"/>
    </source>
</evidence>
<sequence length="1303" mass="144221">MSPSSDRPGSVSRRGFLEGGAAALLSGLALPAASVAAPAASTAAAAAAGASPAADLPSGLPEWNGTMRLFAVNAEEPHATLMPYAGLAGALAGDRTRSPYRLDLDGPWRFRHVSRPDQRDPDFYRDDVDDRSWDTIPVPSNWQLHGYDFPIYTNITYPWWGANGENENAQPPFAPTRFNPVGHYRRTFRLPAGWSGRRTFLHFEGVKSAFYVWVNARLVGYREDSYDASEFDVTGYLKPGINRVAVEVYRFCDGDWLEDQDMIRLSGIFRSVYLFSTPTVHLRDFRLDTPLRDDYTHADLAVTAAVRAYGEPAHGTYTVETQLYDDAHHPVWREPLRQRIDVGSAPAGQDVTTEAAKAVRAPRLWSAEQPNLYTAVLVLRDPSGHAIETLSARVGFREFAIVDGLMRINGQPVKLHGTNRHEIHPARGAALTRDDMVADIRLMKRMNINAHRTSHYPNNPSWYELADAYGLYVLDETNLETHGIRDRYPDSNPEWTDAVVDRARRMVHRDKNHPCVVIWSLGNEAGGGSNFVAMHDWIRGYDTTRVIHYEGDNRPEVSDIRSRMYERPSTVEQRAHDTTDTRPYIMIEYAHSMGNSTGNLKEYWDIVRAYPILQGGFIWDFVDQALRWPTPPRKLLTETGPEALTAELTPAAEFDRGTGLTGGAVFEADDALDLTGSLTLEAWVTPSSVGGHQPIVARGDHQYSLKQTDANLEFFIYSGGWISVTAALPDDWTAREHHVAGVFDDAANTLTLYLDGQATSRTTDRAPDSTTAQIALGTDAENPDRVFSGTIRAGRVYARALSAADLGSDGRDADDPAVRLWFDTATARYAQQQPDERSFLAYGGDWGDNPNDGNFCANGILTADRRLGGKAVEVKHVYQYVTAAGGPDPGSVTITNEHLFTNVNTYDGRWELVSDGAVVQRGRLTRRQMDVPPRSSRTIAVPLRRPSRTAPGQEFFLRLSFTTRTRTPWAAPGFEVAREQLPVDLGSPSVTAAPARGAPPVTVHETAEAITVTGRDFTVVVSPTTGLLTSYVVRGTRLVTSGPAPNFWRAPTDNDRGNGQPSRNGTWRYAGADRTVTGITVDAGSATAAVIRVDGTLPTTVPSSYSTTYTIFGNAEIKVDTTMHPGSPTLPYIPEVGTLLFLPRELDAIEFYGRGPEENYWDRHTGSDVGRYTSTVARQWTEYIRPQENGNRTDVRWIALTDRHGTGLLATGEPLIEVNASHFTPEDLSVGARHSYQLTPRADVVLRLNHRQMGVGGDDSWGAQTHDEYKLFADRDYQYTYRLRPLTRRDDPAALARRRTALG</sequence>
<keyword evidence="14" id="KW-1185">Reference proteome</keyword>
<name>A0A8J3BW74_9ACTN</name>
<dbReference type="InterPro" id="IPR013320">
    <property type="entry name" value="ConA-like_dom_sf"/>
</dbReference>
<dbReference type="SUPFAM" id="SSF51445">
    <property type="entry name" value="(Trans)glycosidases"/>
    <property type="match status" value="1"/>
</dbReference>
<dbReference type="InterPro" id="IPR013783">
    <property type="entry name" value="Ig-like_fold"/>
</dbReference>
<dbReference type="InterPro" id="IPR006311">
    <property type="entry name" value="TAT_signal"/>
</dbReference>
<evidence type="ECO:0000313" key="13">
    <source>
        <dbReference type="EMBL" id="GGK75760.1"/>
    </source>
</evidence>
<dbReference type="Pfam" id="PF02837">
    <property type="entry name" value="Glyco_hydro_2_N"/>
    <property type="match status" value="1"/>
</dbReference>
<dbReference type="Gene3D" id="3.20.20.80">
    <property type="entry name" value="Glycosidases"/>
    <property type="match status" value="2"/>
</dbReference>
<dbReference type="InterPro" id="IPR050347">
    <property type="entry name" value="Bact_Beta-galactosidase"/>
</dbReference>
<feature type="region of interest" description="Disordered" evidence="10">
    <location>
        <begin position="1044"/>
        <end position="1064"/>
    </location>
</feature>
<dbReference type="GO" id="GO:0005990">
    <property type="term" value="P:lactose catabolic process"/>
    <property type="evidence" value="ECO:0007669"/>
    <property type="project" value="TreeGrafter"/>
</dbReference>
<dbReference type="FunFam" id="2.60.40.10:FF:000680">
    <property type="entry name" value="Beta-galactosidase"/>
    <property type="match status" value="1"/>
</dbReference>
<evidence type="ECO:0000256" key="9">
    <source>
        <dbReference type="ARBA" id="ARBA00032230"/>
    </source>
</evidence>
<evidence type="ECO:0000259" key="11">
    <source>
        <dbReference type="SMART" id="SM00560"/>
    </source>
</evidence>
<dbReference type="SMART" id="SM00560">
    <property type="entry name" value="LamGL"/>
    <property type="match status" value="1"/>
</dbReference>
<dbReference type="Pfam" id="PF13385">
    <property type="entry name" value="Laminin_G_3"/>
    <property type="match status" value="1"/>
</dbReference>
<evidence type="ECO:0000259" key="12">
    <source>
        <dbReference type="SMART" id="SM01038"/>
    </source>
</evidence>
<dbReference type="Proteomes" id="UP000656042">
    <property type="component" value="Unassembled WGS sequence"/>
</dbReference>
<dbReference type="PROSITE" id="PS00608">
    <property type="entry name" value="GLYCOSYL_HYDROL_F2_2"/>
    <property type="match status" value="1"/>
</dbReference>
<keyword evidence="5" id="KW-0732">Signal</keyword>
<proteinExistence type="inferred from homology"/>
<dbReference type="Pfam" id="PF16353">
    <property type="entry name" value="LacZ_4"/>
    <property type="match status" value="1"/>
</dbReference>
<evidence type="ECO:0000313" key="14">
    <source>
        <dbReference type="Proteomes" id="UP000656042"/>
    </source>
</evidence>
<dbReference type="PRINTS" id="PR00132">
    <property type="entry name" value="GLHYDRLASE2"/>
</dbReference>
<evidence type="ECO:0000256" key="3">
    <source>
        <dbReference type="ARBA" id="ARBA00012756"/>
    </source>
</evidence>
<reference evidence="13" key="1">
    <citation type="journal article" date="2014" name="Int. J. Syst. Evol. Microbiol.">
        <title>Complete genome sequence of Corynebacterium casei LMG S-19264T (=DSM 44701T), isolated from a smear-ripened cheese.</title>
        <authorList>
            <consortium name="US DOE Joint Genome Institute (JGI-PGF)"/>
            <person name="Walter F."/>
            <person name="Albersmeier A."/>
            <person name="Kalinowski J."/>
            <person name="Ruckert C."/>
        </authorList>
    </citation>
    <scope>NUCLEOTIDE SEQUENCE</scope>
    <source>
        <strain evidence="13">CGMCC 4.7299</strain>
    </source>
</reference>
<accession>A0A8J3BW74</accession>
<dbReference type="Gene3D" id="2.60.40.10">
    <property type="entry name" value="Immunoglobulins"/>
    <property type="match status" value="2"/>
</dbReference>
<dbReference type="SMART" id="SM01038">
    <property type="entry name" value="Bgal_small_N"/>
    <property type="match status" value="1"/>
</dbReference>
<dbReference type="Pfam" id="PF02929">
    <property type="entry name" value="Bgal_small_N"/>
    <property type="match status" value="1"/>
</dbReference>
<dbReference type="InterPro" id="IPR014718">
    <property type="entry name" value="GH-type_carb-bd"/>
</dbReference>
<dbReference type="InterPro" id="IPR036156">
    <property type="entry name" value="Beta-gal/glucu_dom_sf"/>
</dbReference>
<dbReference type="InterPro" id="IPR017853">
    <property type="entry name" value="GH"/>
</dbReference>
<protein>
    <recommendedName>
        <fullName evidence="4">Beta-galactosidase</fullName>
        <ecNumber evidence="3">3.2.1.23</ecNumber>
    </recommendedName>
    <alternativeName>
        <fullName evidence="9">Lactase</fullName>
    </alternativeName>
</protein>
<dbReference type="Gene3D" id="2.60.120.260">
    <property type="entry name" value="Galactose-binding domain-like"/>
    <property type="match status" value="1"/>
</dbReference>
<dbReference type="Gene3D" id="2.60.120.200">
    <property type="match status" value="1"/>
</dbReference>
<dbReference type="InterPro" id="IPR008979">
    <property type="entry name" value="Galactose-bd-like_sf"/>
</dbReference>
<dbReference type="SUPFAM" id="SSF74650">
    <property type="entry name" value="Galactose mutarotase-like"/>
    <property type="match status" value="1"/>
</dbReference>
<dbReference type="Pfam" id="PF00703">
    <property type="entry name" value="Glyco_hydro_2"/>
    <property type="match status" value="1"/>
</dbReference>
<dbReference type="EC" id="3.2.1.23" evidence="3"/>
<dbReference type="InterPro" id="IPR006558">
    <property type="entry name" value="LamG-like"/>
</dbReference>
<dbReference type="SUPFAM" id="SSF49303">
    <property type="entry name" value="beta-Galactosidase/glucuronidase domain"/>
    <property type="match status" value="2"/>
</dbReference>
<evidence type="ECO:0000256" key="7">
    <source>
        <dbReference type="ARBA" id="ARBA00023157"/>
    </source>
</evidence>
<evidence type="ECO:0000256" key="4">
    <source>
        <dbReference type="ARBA" id="ARBA00013303"/>
    </source>
</evidence>
<dbReference type="SUPFAM" id="SSF49899">
    <property type="entry name" value="Concanavalin A-like lectins/glucanases"/>
    <property type="match status" value="1"/>
</dbReference>
<reference evidence="13" key="2">
    <citation type="submission" date="2020-09" db="EMBL/GenBank/DDBJ databases">
        <authorList>
            <person name="Sun Q."/>
            <person name="Zhou Y."/>
        </authorList>
    </citation>
    <scope>NUCLEOTIDE SEQUENCE</scope>
    <source>
        <strain evidence="13">CGMCC 4.7299</strain>
    </source>
</reference>
<dbReference type="GO" id="GO:0004565">
    <property type="term" value="F:beta-galactosidase activity"/>
    <property type="evidence" value="ECO:0007669"/>
    <property type="project" value="UniProtKB-EC"/>
</dbReference>
<dbReference type="InterPro" id="IPR006103">
    <property type="entry name" value="Glyco_hydro_2_cat"/>
</dbReference>
<dbReference type="InterPro" id="IPR006104">
    <property type="entry name" value="Glyco_hydro_2_N"/>
</dbReference>
<evidence type="ECO:0000256" key="8">
    <source>
        <dbReference type="ARBA" id="ARBA00023295"/>
    </source>
</evidence>
<dbReference type="InterPro" id="IPR006101">
    <property type="entry name" value="Glyco_hydro_2"/>
</dbReference>
<evidence type="ECO:0000256" key="6">
    <source>
        <dbReference type="ARBA" id="ARBA00022801"/>
    </source>
</evidence>
<dbReference type="EMBL" id="BMMX01000001">
    <property type="protein sequence ID" value="GGK75760.1"/>
    <property type="molecule type" value="Genomic_DNA"/>
</dbReference>
<keyword evidence="8" id="KW-0326">Glycosidase</keyword>
<gene>
    <name evidence="13" type="primary">lacZ</name>
    <name evidence="13" type="ORF">GCM10012284_07180</name>
</gene>
<dbReference type="InterPro" id="IPR023232">
    <property type="entry name" value="Glyco_hydro_2_AS"/>
</dbReference>
<dbReference type="InterPro" id="IPR011013">
    <property type="entry name" value="Gal_mutarotase_sf_dom"/>
</dbReference>
<feature type="domain" description="Beta galactosidase small chain/" evidence="12">
    <location>
        <begin position="1011"/>
        <end position="1284"/>
    </location>
</feature>
<feature type="domain" description="LamG-like jellyroll fold" evidence="11">
    <location>
        <begin position="676"/>
        <end position="804"/>
    </location>
</feature>
<keyword evidence="6" id="KW-0378">Hydrolase</keyword>
<organism evidence="13 14">
    <name type="scientific">Mangrovihabitans endophyticus</name>
    <dbReference type="NCBI Taxonomy" id="1751298"/>
    <lineage>
        <taxon>Bacteria</taxon>
        <taxon>Bacillati</taxon>
        <taxon>Actinomycetota</taxon>
        <taxon>Actinomycetes</taxon>
        <taxon>Micromonosporales</taxon>
        <taxon>Micromonosporaceae</taxon>
        <taxon>Mangrovihabitans</taxon>
    </lineage>
</organism>
<comment type="catalytic activity">
    <reaction evidence="1">
        <text>Hydrolysis of terminal non-reducing beta-D-galactose residues in beta-D-galactosides.</text>
        <dbReference type="EC" id="3.2.1.23"/>
    </reaction>
</comment>
<comment type="similarity">
    <text evidence="2">Belongs to the glycosyl hydrolase 2 family.</text>
</comment>
<dbReference type="GO" id="GO:0009341">
    <property type="term" value="C:beta-galactosidase complex"/>
    <property type="evidence" value="ECO:0007669"/>
    <property type="project" value="InterPro"/>
</dbReference>
<dbReference type="InterPro" id="IPR006102">
    <property type="entry name" value="Ig-like_GH2"/>
</dbReference>
<comment type="caution">
    <text evidence="13">The sequence shown here is derived from an EMBL/GenBank/DDBJ whole genome shotgun (WGS) entry which is preliminary data.</text>
</comment>
<dbReference type="PANTHER" id="PTHR46323">
    <property type="entry name" value="BETA-GALACTOSIDASE"/>
    <property type="match status" value="1"/>
</dbReference>
<dbReference type="RefSeq" id="WP_189077536.1">
    <property type="nucleotide sequence ID" value="NZ_BMMX01000001.1"/>
</dbReference>
<dbReference type="PROSITE" id="PS51318">
    <property type="entry name" value="TAT"/>
    <property type="match status" value="1"/>
</dbReference>
<evidence type="ECO:0000256" key="10">
    <source>
        <dbReference type="SAM" id="MobiDB-lite"/>
    </source>
</evidence>